<gene>
    <name evidence="1" type="ORF">R1flu_004586</name>
</gene>
<accession>A0ABD1YQR7</accession>
<comment type="caution">
    <text evidence="1">The sequence shown here is derived from an EMBL/GenBank/DDBJ whole genome shotgun (WGS) entry which is preliminary data.</text>
</comment>
<name>A0ABD1YQR7_9MARC</name>
<dbReference type="Proteomes" id="UP001605036">
    <property type="component" value="Unassembled WGS sequence"/>
</dbReference>
<proteinExistence type="predicted"/>
<dbReference type="AlphaFoldDB" id="A0ABD1YQR7"/>
<reference evidence="1 2" key="1">
    <citation type="submission" date="2024-09" db="EMBL/GenBank/DDBJ databases">
        <title>Chromosome-scale assembly of Riccia fluitans.</title>
        <authorList>
            <person name="Paukszto L."/>
            <person name="Sawicki J."/>
            <person name="Karawczyk K."/>
            <person name="Piernik-Szablinska J."/>
            <person name="Szczecinska M."/>
            <person name="Mazdziarz M."/>
        </authorList>
    </citation>
    <scope>NUCLEOTIDE SEQUENCE [LARGE SCALE GENOMIC DNA]</scope>
    <source>
        <strain evidence="1">Rf_01</strain>
        <tissue evidence="1">Aerial parts of the thallus</tissue>
    </source>
</reference>
<sequence length="153" mass="16856">MGEDYSSRLSKVVRGPTDSTCLISKWVQTAVFLSSIRAIVDAIRVPRESVWSPTHDRGGKARVLTTSGFPRSRISWLGRRDRSRVGCVSYFSAATCIASVAEGVLACLQFRRRTIWELGLYSTRMTLVSAGVDRHSASTDLDSWGGVFNLQPA</sequence>
<organism evidence="1 2">
    <name type="scientific">Riccia fluitans</name>
    <dbReference type="NCBI Taxonomy" id="41844"/>
    <lineage>
        <taxon>Eukaryota</taxon>
        <taxon>Viridiplantae</taxon>
        <taxon>Streptophyta</taxon>
        <taxon>Embryophyta</taxon>
        <taxon>Marchantiophyta</taxon>
        <taxon>Marchantiopsida</taxon>
        <taxon>Marchantiidae</taxon>
        <taxon>Marchantiales</taxon>
        <taxon>Ricciaceae</taxon>
        <taxon>Riccia</taxon>
    </lineage>
</organism>
<keyword evidence="2" id="KW-1185">Reference proteome</keyword>
<dbReference type="EMBL" id="JBHFFA010000003">
    <property type="protein sequence ID" value="KAL2633107.1"/>
    <property type="molecule type" value="Genomic_DNA"/>
</dbReference>
<evidence type="ECO:0000313" key="2">
    <source>
        <dbReference type="Proteomes" id="UP001605036"/>
    </source>
</evidence>
<protein>
    <submittedName>
        <fullName evidence="1">Uncharacterized protein</fullName>
    </submittedName>
</protein>
<evidence type="ECO:0000313" key="1">
    <source>
        <dbReference type="EMBL" id="KAL2633107.1"/>
    </source>
</evidence>